<dbReference type="InterPro" id="IPR011641">
    <property type="entry name" value="Tyr-kin_ephrin_A/B_rcpt-like"/>
</dbReference>
<feature type="non-terminal residue" evidence="3">
    <location>
        <position position="1"/>
    </location>
</feature>
<accession>A0A8K0GDA1</accession>
<evidence type="ECO:0000313" key="3">
    <source>
        <dbReference type="EMBL" id="KAF2894781.1"/>
    </source>
</evidence>
<dbReference type="EMBL" id="VTPC01006643">
    <property type="protein sequence ID" value="KAF2894781.1"/>
    <property type="molecule type" value="Genomic_DNA"/>
</dbReference>
<dbReference type="PROSITE" id="PS50825">
    <property type="entry name" value="HYR"/>
    <property type="match status" value="1"/>
</dbReference>
<protein>
    <recommendedName>
        <fullName evidence="2">HYR domain-containing protein</fullName>
    </recommendedName>
</protein>
<reference evidence="3" key="1">
    <citation type="submission" date="2019-08" db="EMBL/GenBank/DDBJ databases">
        <title>The genome of the North American firefly Photinus pyralis.</title>
        <authorList>
            <consortium name="Photinus pyralis genome working group"/>
            <person name="Fallon T.R."/>
            <person name="Sander Lower S.E."/>
            <person name="Weng J.-K."/>
        </authorList>
    </citation>
    <scope>NUCLEOTIDE SEQUENCE</scope>
    <source>
        <strain evidence="3">TRF0915ILg1</strain>
        <tissue evidence="3">Whole body</tissue>
    </source>
</reference>
<evidence type="ECO:0000259" key="2">
    <source>
        <dbReference type="PROSITE" id="PS50825"/>
    </source>
</evidence>
<evidence type="ECO:0000256" key="1">
    <source>
        <dbReference type="ARBA" id="ARBA00022737"/>
    </source>
</evidence>
<dbReference type="Proteomes" id="UP000801492">
    <property type="component" value="Unassembled WGS sequence"/>
</dbReference>
<dbReference type="Pfam" id="PF07699">
    <property type="entry name" value="Ephrin_rec_like"/>
    <property type="match status" value="1"/>
</dbReference>
<comment type="caution">
    <text evidence="3">The sequence shown here is derived from an EMBL/GenBank/DDBJ whole genome shotgun (WGS) entry which is preliminary data.</text>
</comment>
<sequence>MLRLTKLMNLGFFDIGLTRVTYTARDPRNNTNICVLNITVQESQCEPLPDPIFGHSECTSMNNGIQCVITCQEGYAIPISVSLGTIDIDNSSTQFICHHSDPVWYSEENSLFPDCTITEIPTEVLQKGIIILQPQNETDICNDTEILNELENEIKNTLNRNLQETCISGISCNLNASALCEDEDSEYEERTNIIKREAPSKKIKSNKKKNINVEFEICAKATNNKNQQINMQPLENIQKIPFFEGNNKVTVVNVQVKQSNILCPIGFVQRKMRCVQCPKGAFHNVTKGACQSCGLGFYNDKVAQSSCTICPMNHSTTRMYCKALKDCK</sequence>
<dbReference type="AlphaFoldDB" id="A0A8K0GDA1"/>
<feature type="domain" description="HYR" evidence="2">
    <location>
        <begin position="1"/>
        <end position="42"/>
    </location>
</feature>
<name>A0A8K0GDA1_IGNLU</name>
<evidence type="ECO:0000313" key="4">
    <source>
        <dbReference type="Proteomes" id="UP000801492"/>
    </source>
</evidence>
<organism evidence="3 4">
    <name type="scientific">Ignelater luminosus</name>
    <name type="common">Cucubano</name>
    <name type="synonym">Pyrophorus luminosus</name>
    <dbReference type="NCBI Taxonomy" id="2038154"/>
    <lineage>
        <taxon>Eukaryota</taxon>
        <taxon>Metazoa</taxon>
        <taxon>Ecdysozoa</taxon>
        <taxon>Arthropoda</taxon>
        <taxon>Hexapoda</taxon>
        <taxon>Insecta</taxon>
        <taxon>Pterygota</taxon>
        <taxon>Neoptera</taxon>
        <taxon>Endopterygota</taxon>
        <taxon>Coleoptera</taxon>
        <taxon>Polyphaga</taxon>
        <taxon>Elateriformia</taxon>
        <taxon>Elateroidea</taxon>
        <taxon>Elateridae</taxon>
        <taxon>Agrypninae</taxon>
        <taxon>Pyrophorini</taxon>
        <taxon>Ignelater</taxon>
    </lineage>
</organism>
<dbReference type="InterPro" id="IPR003410">
    <property type="entry name" value="HYR_dom"/>
</dbReference>
<proteinExistence type="predicted"/>
<dbReference type="OrthoDB" id="6515930at2759"/>
<dbReference type="SMART" id="SM01411">
    <property type="entry name" value="Ephrin_rec_like"/>
    <property type="match status" value="1"/>
</dbReference>
<keyword evidence="4" id="KW-1185">Reference proteome</keyword>
<keyword evidence="1" id="KW-0677">Repeat</keyword>
<gene>
    <name evidence="3" type="ORF">ILUMI_11391</name>
</gene>